<evidence type="ECO:0000256" key="10">
    <source>
        <dbReference type="ARBA" id="ARBA00047761"/>
    </source>
</evidence>
<proteinExistence type="inferred from homology"/>
<dbReference type="Proteomes" id="UP000623129">
    <property type="component" value="Unassembled WGS sequence"/>
</dbReference>
<keyword evidence="9" id="KW-0464">Manganese</keyword>
<evidence type="ECO:0000313" key="14">
    <source>
        <dbReference type="EMBL" id="KAF3338535.1"/>
    </source>
</evidence>
<feature type="domain" description="PPM-type phosphatase" evidence="13">
    <location>
        <begin position="23"/>
        <end position="353"/>
    </location>
</feature>
<evidence type="ECO:0000256" key="1">
    <source>
        <dbReference type="ARBA" id="ARBA00001936"/>
    </source>
</evidence>
<sequence>MACNFLRRWFRGDESRYQNFLNSYDQFSMAVAPANVHNEDRSQLVSGSLTDRVNGHSGVFVGIYDGHGLEGATCSQFVLDNLFENFKNAMQNHDAVNPEVIQEAYHRTEVAFVDHVGHNWQNKPQLAVSGSCCLVGVVYNNVLYVANAGHSRAVLASWPDGGGWNDLEVIQLWVAGRGRAEVIAEHPPGTNLFIESAPGQWYIRGALQPTRTIGDVYLKYNEFNEAPLPDEYIQEEPIVPPILKAEPMIQTHQLSPDDRFVIFASHEFWDLIDNDQAVILVQGFPRNFWFLYFLVPVENYFLIWLEIRTKSGIPLPTRRSVRLKALGGDNQDIMTKATDRAQASPSLRNSVCC</sequence>
<reference evidence="14" key="1">
    <citation type="submission" date="2020-01" db="EMBL/GenBank/DDBJ databases">
        <title>Genome sequence of Kobresia littledalei, the first chromosome-level genome in the family Cyperaceae.</title>
        <authorList>
            <person name="Qu G."/>
        </authorList>
    </citation>
    <scope>NUCLEOTIDE SEQUENCE</scope>
    <source>
        <strain evidence="14">C.B.Clarke</strain>
        <tissue evidence="14">Leaf</tissue>
    </source>
</reference>
<dbReference type="SMART" id="SM00332">
    <property type="entry name" value="PP2Cc"/>
    <property type="match status" value="1"/>
</dbReference>
<keyword evidence="5" id="KW-0479">Metal-binding</keyword>
<comment type="catalytic activity">
    <reaction evidence="11">
        <text>O-phospho-L-threonyl-[protein] + H2O = L-threonyl-[protein] + phosphate</text>
        <dbReference type="Rhea" id="RHEA:47004"/>
        <dbReference type="Rhea" id="RHEA-COMP:11060"/>
        <dbReference type="Rhea" id="RHEA-COMP:11605"/>
        <dbReference type="ChEBI" id="CHEBI:15377"/>
        <dbReference type="ChEBI" id="CHEBI:30013"/>
        <dbReference type="ChEBI" id="CHEBI:43474"/>
        <dbReference type="ChEBI" id="CHEBI:61977"/>
        <dbReference type="EC" id="3.1.3.16"/>
    </reaction>
</comment>
<dbReference type="EMBL" id="SWLB01000005">
    <property type="protein sequence ID" value="KAF3338535.1"/>
    <property type="molecule type" value="Genomic_DNA"/>
</dbReference>
<evidence type="ECO:0000256" key="4">
    <source>
        <dbReference type="ARBA" id="ARBA00013081"/>
    </source>
</evidence>
<evidence type="ECO:0000256" key="3">
    <source>
        <dbReference type="ARBA" id="ARBA00006702"/>
    </source>
</evidence>
<evidence type="ECO:0000256" key="12">
    <source>
        <dbReference type="RuleBase" id="RU003465"/>
    </source>
</evidence>
<dbReference type="Gene3D" id="3.60.40.10">
    <property type="entry name" value="PPM-type phosphatase domain"/>
    <property type="match status" value="1"/>
</dbReference>
<dbReference type="InterPro" id="IPR001932">
    <property type="entry name" value="PPM-type_phosphatase-like_dom"/>
</dbReference>
<comment type="cofactor">
    <cofactor evidence="1">
        <name>Mn(2+)</name>
        <dbReference type="ChEBI" id="CHEBI:29035"/>
    </cofactor>
</comment>
<dbReference type="SUPFAM" id="SSF81606">
    <property type="entry name" value="PP2C-like"/>
    <property type="match status" value="1"/>
</dbReference>
<dbReference type="GO" id="GO:0046872">
    <property type="term" value="F:metal ion binding"/>
    <property type="evidence" value="ECO:0007669"/>
    <property type="project" value="UniProtKB-KW"/>
</dbReference>
<comment type="cofactor">
    <cofactor evidence="2">
        <name>Mg(2+)</name>
        <dbReference type="ChEBI" id="CHEBI:18420"/>
    </cofactor>
</comment>
<protein>
    <recommendedName>
        <fullName evidence="4">protein-serine/threonine phosphatase</fullName>
        <ecNumber evidence="4">3.1.3.16</ecNumber>
    </recommendedName>
</protein>
<keyword evidence="15" id="KW-1185">Reference proteome</keyword>
<organism evidence="14 15">
    <name type="scientific">Carex littledalei</name>
    <dbReference type="NCBI Taxonomy" id="544730"/>
    <lineage>
        <taxon>Eukaryota</taxon>
        <taxon>Viridiplantae</taxon>
        <taxon>Streptophyta</taxon>
        <taxon>Embryophyta</taxon>
        <taxon>Tracheophyta</taxon>
        <taxon>Spermatophyta</taxon>
        <taxon>Magnoliopsida</taxon>
        <taxon>Liliopsida</taxon>
        <taxon>Poales</taxon>
        <taxon>Cyperaceae</taxon>
        <taxon>Cyperoideae</taxon>
        <taxon>Cariceae</taxon>
        <taxon>Carex</taxon>
        <taxon>Carex subgen. Euthyceras</taxon>
    </lineage>
</organism>
<keyword evidence="6 12" id="KW-0378">Hydrolase</keyword>
<evidence type="ECO:0000256" key="8">
    <source>
        <dbReference type="ARBA" id="ARBA00022912"/>
    </source>
</evidence>
<dbReference type="CDD" id="cd00143">
    <property type="entry name" value="PP2Cc"/>
    <property type="match status" value="1"/>
</dbReference>
<evidence type="ECO:0000256" key="9">
    <source>
        <dbReference type="ARBA" id="ARBA00023211"/>
    </source>
</evidence>
<dbReference type="AlphaFoldDB" id="A0A833VRC9"/>
<dbReference type="PROSITE" id="PS01032">
    <property type="entry name" value="PPM_1"/>
    <property type="match status" value="1"/>
</dbReference>
<evidence type="ECO:0000256" key="5">
    <source>
        <dbReference type="ARBA" id="ARBA00022723"/>
    </source>
</evidence>
<gene>
    <name evidence="14" type="ORF">FCM35_KLT17372</name>
</gene>
<evidence type="ECO:0000256" key="2">
    <source>
        <dbReference type="ARBA" id="ARBA00001946"/>
    </source>
</evidence>
<dbReference type="OrthoDB" id="420076at2759"/>
<dbReference type="InterPro" id="IPR000222">
    <property type="entry name" value="PP2C_BS"/>
</dbReference>
<dbReference type="EC" id="3.1.3.16" evidence="4"/>
<dbReference type="InterPro" id="IPR015655">
    <property type="entry name" value="PP2C"/>
</dbReference>
<evidence type="ECO:0000313" key="15">
    <source>
        <dbReference type="Proteomes" id="UP000623129"/>
    </source>
</evidence>
<evidence type="ECO:0000256" key="7">
    <source>
        <dbReference type="ARBA" id="ARBA00022842"/>
    </source>
</evidence>
<dbReference type="GO" id="GO:0004722">
    <property type="term" value="F:protein serine/threonine phosphatase activity"/>
    <property type="evidence" value="ECO:0007669"/>
    <property type="project" value="UniProtKB-EC"/>
</dbReference>
<dbReference type="InterPro" id="IPR036457">
    <property type="entry name" value="PPM-type-like_dom_sf"/>
</dbReference>
<evidence type="ECO:0000256" key="11">
    <source>
        <dbReference type="ARBA" id="ARBA00048336"/>
    </source>
</evidence>
<name>A0A833VRC9_9POAL</name>
<comment type="caution">
    <text evidence="14">The sequence shown here is derived from an EMBL/GenBank/DDBJ whole genome shotgun (WGS) entry which is preliminary data.</text>
</comment>
<evidence type="ECO:0000259" key="13">
    <source>
        <dbReference type="PROSITE" id="PS51746"/>
    </source>
</evidence>
<dbReference type="PANTHER" id="PTHR47992">
    <property type="entry name" value="PROTEIN PHOSPHATASE"/>
    <property type="match status" value="1"/>
</dbReference>
<dbReference type="PROSITE" id="PS51746">
    <property type="entry name" value="PPM_2"/>
    <property type="match status" value="1"/>
</dbReference>
<keyword evidence="7" id="KW-0460">Magnesium</keyword>
<dbReference type="Pfam" id="PF00481">
    <property type="entry name" value="PP2C"/>
    <property type="match status" value="2"/>
</dbReference>
<comment type="similarity">
    <text evidence="3 12">Belongs to the PP2C family.</text>
</comment>
<keyword evidence="8 12" id="KW-0904">Protein phosphatase</keyword>
<accession>A0A833VRC9</accession>
<evidence type="ECO:0000256" key="6">
    <source>
        <dbReference type="ARBA" id="ARBA00022801"/>
    </source>
</evidence>
<comment type="catalytic activity">
    <reaction evidence="10">
        <text>O-phospho-L-seryl-[protein] + H2O = L-seryl-[protein] + phosphate</text>
        <dbReference type="Rhea" id="RHEA:20629"/>
        <dbReference type="Rhea" id="RHEA-COMP:9863"/>
        <dbReference type="Rhea" id="RHEA-COMP:11604"/>
        <dbReference type="ChEBI" id="CHEBI:15377"/>
        <dbReference type="ChEBI" id="CHEBI:29999"/>
        <dbReference type="ChEBI" id="CHEBI:43474"/>
        <dbReference type="ChEBI" id="CHEBI:83421"/>
        <dbReference type="EC" id="3.1.3.16"/>
    </reaction>
</comment>